<comment type="similarity">
    <text evidence="3 9 11">Belongs to the uracil-DNA glycosylase (UDG) superfamily. UNG family.</text>
</comment>
<dbReference type="PANTHER" id="PTHR11264">
    <property type="entry name" value="URACIL-DNA GLYCOSYLASE"/>
    <property type="match status" value="1"/>
</dbReference>
<dbReference type="KEGG" id="paru:CYR75_07140"/>
<dbReference type="PANTHER" id="PTHR11264:SF0">
    <property type="entry name" value="URACIL-DNA GLYCOSYLASE"/>
    <property type="match status" value="1"/>
</dbReference>
<dbReference type="InterPro" id="IPR018085">
    <property type="entry name" value="Ura-DNA_Glyclase_AS"/>
</dbReference>
<comment type="function">
    <text evidence="2 9 11">Excises uracil residues from the DNA which can arise as a result of misincorporation of dUMP residues by DNA polymerase or due to deamination of cytosine.</text>
</comment>
<dbReference type="InterPro" id="IPR036895">
    <property type="entry name" value="Uracil-DNA_glycosylase-like_sf"/>
</dbReference>
<reference evidence="14" key="1">
    <citation type="submission" date="2017-12" db="EMBL/GenBank/DDBJ databases">
        <title>Genomic analysis of Paracoccus sp. CBA4604.</title>
        <authorList>
            <person name="Roh S.W."/>
            <person name="Kim J.Y."/>
            <person name="Kim J.S."/>
        </authorList>
    </citation>
    <scope>NUCLEOTIDE SEQUENCE [LARGE SCALE GENOMIC DNA]</scope>
    <source>
        <strain evidence="14">CBA4604</strain>
    </source>
</reference>
<protein>
    <recommendedName>
        <fullName evidence="5 9">Uracil-DNA glycosylase</fullName>
        <shortName evidence="9">UDG</shortName>
        <ecNumber evidence="4 9">3.2.2.27</ecNumber>
    </recommendedName>
</protein>
<name>A0A2K9MEP6_9RHOB</name>
<keyword evidence="9" id="KW-0963">Cytoplasm</keyword>
<evidence type="ECO:0000256" key="1">
    <source>
        <dbReference type="ARBA" id="ARBA00001400"/>
    </source>
</evidence>
<dbReference type="NCBIfam" id="NF003588">
    <property type="entry name" value="PRK05254.1-1"/>
    <property type="match status" value="1"/>
</dbReference>
<organism evidence="13 14">
    <name type="scientific">Paracoccus jeotgali</name>
    <dbReference type="NCBI Taxonomy" id="2065379"/>
    <lineage>
        <taxon>Bacteria</taxon>
        <taxon>Pseudomonadati</taxon>
        <taxon>Pseudomonadota</taxon>
        <taxon>Alphaproteobacteria</taxon>
        <taxon>Rhodobacterales</taxon>
        <taxon>Paracoccaceae</taxon>
        <taxon>Paracoccus</taxon>
    </lineage>
</organism>
<dbReference type="CDD" id="cd10027">
    <property type="entry name" value="UDG-F1-like"/>
    <property type="match status" value="1"/>
</dbReference>
<evidence type="ECO:0000256" key="4">
    <source>
        <dbReference type="ARBA" id="ARBA00012030"/>
    </source>
</evidence>
<dbReference type="GO" id="GO:0097510">
    <property type="term" value="P:base-excision repair, AP site formation via deaminated base removal"/>
    <property type="evidence" value="ECO:0007669"/>
    <property type="project" value="TreeGrafter"/>
</dbReference>
<dbReference type="Proteomes" id="UP000234882">
    <property type="component" value="Chromosome"/>
</dbReference>
<sequence>MTPPEAWAHLAFFRDDWPGIAGRLYGQAFLPGPQAIFRALTLTAPDDVRVVILGQDPYPTPGHADGLAFSVAPGVAPPRSLANIFKEMQDDLGAHPSTGDLSHWARQGVLLLNTALSVPQGQAGGHAGWGWDRLARDAVAEAQRHRPLAFIIWGNHARKALNGLPRPQDLALASAHPSPLSARRGFFGSRPFSQVNQWLDAQGSAPIDWAGLQTSDPKG</sequence>
<feature type="active site" description="Proton acceptor" evidence="9 10">
    <location>
        <position position="56"/>
    </location>
</feature>
<evidence type="ECO:0000256" key="3">
    <source>
        <dbReference type="ARBA" id="ARBA00008184"/>
    </source>
</evidence>
<evidence type="ECO:0000256" key="10">
    <source>
        <dbReference type="PROSITE-ProRule" id="PRU10072"/>
    </source>
</evidence>
<accession>A0A2K9MEP6</accession>
<evidence type="ECO:0000313" key="13">
    <source>
        <dbReference type="EMBL" id="AUM74074.1"/>
    </source>
</evidence>
<dbReference type="NCBIfam" id="TIGR00628">
    <property type="entry name" value="ung"/>
    <property type="match status" value="1"/>
</dbReference>
<dbReference type="InterPro" id="IPR002043">
    <property type="entry name" value="UDG_fam1"/>
</dbReference>
<evidence type="ECO:0000256" key="8">
    <source>
        <dbReference type="ARBA" id="ARBA00023204"/>
    </source>
</evidence>
<dbReference type="NCBIfam" id="NF003592">
    <property type="entry name" value="PRK05254.1-5"/>
    <property type="match status" value="1"/>
</dbReference>
<keyword evidence="14" id="KW-1185">Reference proteome</keyword>
<comment type="subcellular location">
    <subcellularLocation>
        <location evidence="9">Cytoplasm</location>
    </subcellularLocation>
</comment>
<evidence type="ECO:0000313" key="14">
    <source>
        <dbReference type="Proteomes" id="UP000234882"/>
    </source>
</evidence>
<keyword evidence="8 9" id="KW-0234">DNA repair</keyword>
<dbReference type="SMART" id="SM00987">
    <property type="entry name" value="UreE_C"/>
    <property type="match status" value="1"/>
</dbReference>
<dbReference type="EC" id="3.2.2.27" evidence="4 9"/>
<evidence type="ECO:0000256" key="11">
    <source>
        <dbReference type="RuleBase" id="RU003780"/>
    </source>
</evidence>
<dbReference type="AlphaFoldDB" id="A0A2K9MEP6"/>
<dbReference type="InterPro" id="IPR005122">
    <property type="entry name" value="Uracil-DNA_glycosylase-like"/>
</dbReference>
<gene>
    <name evidence="9" type="primary">ung</name>
    <name evidence="13" type="ORF">CYR75_07140</name>
</gene>
<evidence type="ECO:0000256" key="5">
    <source>
        <dbReference type="ARBA" id="ARBA00018429"/>
    </source>
</evidence>
<dbReference type="GO" id="GO:0004844">
    <property type="term" value="F:uracil DNA N-glycosylase activity"/>
    <property type="evidence" value="ECO:0007669"/>
    <property type="project" value="UniProtKB-UniRule"/>
</dbReference>
<evidence type="ECO:0000256" key="6">
    <source>
        <dbReference type="ARBA" id="ARBA00022763"/>
    </source>
</evidence>
<evidence type="ECO:0000256" key="7">
    <source>
        <dbReference type="ARBA" id="ARBA00022801"/>
    </source>
</evidence>
<proteinExistence type="inferred from homology"/>
<evidence type="ECO:0000256" key="9">
    <source>
        <dbReference type="HAMAP-Rule" id="MF_00148"/>
    </source>
</evidence>
<dbReference type="RefSeq" id="WP_101499422.1">
    <property type="nucleotide sequence ID" value="NZ_CP025583.1"/>
</dbReference>
<evidence type="ECO:0000256" key="2">
    <source>
        <dbReference type="ARBA" id="ARBA00002631"/>
    </source>
</evidence>
<dbReference type="Pfam" id="PF03167">
    <property type="entry name" value="UDG"/>
    <property type="match status" value="1"/>
</dbReference>
<evidence type="ECO:0000259" key="12">
    <source>
        <dbReference type="SMART" id="SM00986"/>
    </source>
</evidence>
<dbReference type="Gene3D" id="3.40.470.10">
    <property type="entry name" value="Uracil-DNA glycosylase-like domain"/>
    <property type="match status" value="1"/>
</dbReference>
<dbReference type="GO" id="GO:0005737">
    <property type="term" value="C:cytoplasm"/>
    <property type="evidence" value="ECO:0007669"/>
    <property type="project" value="UniProtKB-SubCell"/>
</dbReference>
<dbReference type="OrthoDB" id="9804372at2"/>
<keyword evidence="6 9" id="KW-0227">DNA damage</keyword>
<dbReference type="SUPFAM" id="SSF52141">
    <property type="entry name" value="Uracil-DNA glycosylase-like"/>
    <property type="match status" value="1"/>
</dbReference>
<dbReference type="EMBL" id="CP025583">
    <property type="protein sequence ID" value="AUM74074.1"/>
    <property type="molecule type" value="Genomic_DNA"/>
</dbReference>
<dbReference type="PROSITE" id="PS00130">
    <property type="entry name" value="U_DNA_GLYCOSYLASE"/>
    <property type="match status" value="1"/>
</dbReference>
<dbReference type="HAMAP" id="MF_00148">
    <property type="entry name" value="UDG"/>
    <property type="match status" value="1"/>
</dbReference>
<dbReference type="SMART" id="SM00986">
    <property type="entry name" value="UDG"/>
    <property type="match status" value="1"/>
</dbReference>
<keyword evidence="7 9" id="KW-0378">Hydrolase</keyword>
<feature type="domain" description="Uracil-DNA glycosylase-like" evidence="12">
    <location>
        <begin position="41"/>
        <end position="199"/>
    </location>
</feature>
<comment type="catalytic activity">
    <reaction evidence="1 9 11">
        <text>Hydrolyzes single-stranded DNA or mismatched double-stranded DNA and polynucleotides, releasing free uracil.</text>
        <dbReference type="EC" id="3.2.2.27"/>
    </reaction>
</comment>